<dbReference type="Proteomes" id="UP000029579">
    <property type="component" value="Unassembled WGS sequence"/>
</dbReference>
<sequence>MIFFSNIINLDIRTKSDFKIEKNVKDVFEIESNYIRCTIPFQQEVIDQIDNKNDGLNVGLNKTEKKVIEILME</sequence>
<evidence type="ECO:0000313" key="2">
    <source>
        <dbReference type="Proteomes" id="UP000029579"/>
    </source>
</evidence>
<protein>
    <submittedName>
        <fullName evidence="1">Uncharacterized protein</fullName>
    </submittedName>
</protein>
<reference evidence="1 2" key="1">
    <citation type="submission" date="2014-07" db="EMBL/GenBank/DDBJ databases">
        <authorList>
            <person name="McCorrison J."/>
            <person name="Sanka R."/>
            <person name="Torralba M."/>
            <person name="Gillis M."/>
            <person name="Haft D.H."/>
            <person name="Methe B."/>
            <person name="Sutton G."/>
            <person name="Nelson K.E."/>
        </authorList>
    </citation>
    <scope>NUCLEOTIDE SEQUENCE [LARGE SCALE GENOMIC DNA]</scope>
    <source>
        <strain evidence="1 2">S7-1-13</strain>
    </source>
</reference>
<dbReference type="EMBL" id="JRMW01000031">
    <property type="protein sequence ID" value="KGF04390.1"/>
    <property type="molecule type" value="Genomic_DNA"/>
</dbReference>
<dbReference type="AlphaFoldDB" id="A0A095X2W9"/>
<accession>A0A095X2W9</accession>
<dbReference type="RefSeq" id="WP_037327353.1">
    <property type="nucleotide sequence ID" value="NZ_JRMW01000031.1"/>
</dbReference>
<name>A0A095X2W9_9FIRM</name>
<dbReference type="eggNOG" id="COG2865">
    <property type="taxonomic scope" value="Bacteria"/>
</dbReference>
<gene>
    <name evidence="1" type="ORF">HMPREF1630_04250</name>
</gene>
<evidence type="ECO:0000313" key="1">
    <source>
        <dbReference type="EMBL" id="KGF04390.1"/>
    </source>
</evidence>
<comment type="caution">
    <text evidence="1">The sequence shown here is derived from an EMBL/GenBank/DDBJ whole genome shotgun (WGS) entry which is preliminary data.</text>
</comment>
<organism evidence="1 2">
    <name type="scientific">Anaerococcus lactolyticus S7-1-13</name>
    <dbReference type="NCBI Taxonomy" id="1284686"/>
    <lineage>
        <taxon>Bacteria</taxon>
        <taxon>Bacillati</taxon>
        <taxon>Bacillota</taxon>
        <taxon>Tissierellia</taxon>
        <taxon>Tissierellales</taxon>
        <taxon>Peptoniphilaceae</taxon>
        <taxon>Anaerococcus</taxon>
    </lineage>
</organism>
<proteinExistence type="predicted"/>